<reference evidence="3 4" key="1">
    <citation type="submission" date="2020-04" db="EMBL/GenBank/DDBJ databases">
        <title>Vibrio sp. SM6, a novel species isolated from seawater.</title>
        <authorList>
            <person name="Wang X."/>
        </authorList>
    </citation>
    <scope>NUCLEOTIDE SEQUENCE [LARGE SCALE GENOMIC DNA]</scope>
    <source>
        <strain evidence="3 4">SM6</strain>
    </source>
</reference>
<comment type="caution">
    <text evidence="3">The sequence shown here is derived from an EMBL/GenBank/DDBJ whole genome shotgun (WGS) entry which is preliminary data.</text>
</comment>
<dbReference type="EMBL" id="JABAIK010000003">
    <property type="protein sequence ID" value="NLS12072.1"/>
    <property type="molecule type" value="Genomic_DNA"/>
</dbReference>
<gene>
    <name evidence="3" type="ORF">HGP28_04085</name>
</gene>
<dbReference type="InterPro" id="IPR016866">
    <property type="entry name" value="UCP028069"/>
</dbReference>
<accession>A0A7X8TNK7</accession>
<evidence type="ECO:0000313" key="3">
    <source>
        <dbReference type="EMBL" id="NLS12072.1"/>
    </source>
</evidence>
<dbReference type="RefSeq" id="WP_168835182.1">
    <property type="nucleotide sequence ID" value="NZ_JABAIK010000003.1"/>
</dbReference>
<name>A0A7X8TNK7_9VIBR</name>
<sequence length="256" mass="28526">MKLLNPSAAILACAALSVANANELGRAQTIQSASHQAQANSQSRVDKSAEKTLVLNAEIEQLQEEVRNLEIYRDHLAALVASQNAEVASLDQQINDIAKTRQGVVPLMYQMLAELKVSIEQDRPIKIDSRLQRLDKLQAMMHRADVADAEKFRRILEAYQIEMDYGTKLGVYQGQVALDDKTIEADLFYLGRIAFVARSLSGEQFWHWQADKKRWVALDSSFKPQLDQAFAVAAQQVAPSLLELPLSITAHATTQP</sequence>
<keyword evidence="4" id="KW-1185">Reference proteome</keyword>
<dbReference type="Proteomes" id="UP000535589">
    <property type="component" value="Unassembled WGS sequence"/>
</dbReference>
<feature type="signal peptide" evidence="2">
    <location>
        <begin position="1"/>
        <end position="21"/>
    </location>
</feature>
<organism evidence="3 4">
    <name type="scientific">Vibrio agarilyticus</name>
    <dbReference type="NCBI Taxonomy" id="2726741"/>
    <lineage>
        <taxon>Bacteria</taxon>
        <taxon>Pseudomonadati</taxon>
        <taxon>Pseudomonadota</taxon>
        <taxon>Gammaproteobacteria</taxon>
        <taxon>Vibrionales</taxon>
        <taxon>Vibrionaceae</taxon>
        <taxon>Vibrio</taxon>
    </lineage>
</organism>
<dbReference type="PIRSF" id="PIRSF028069">
    <property type="entry name" value="UCP028069"/>
    <property type="match status" value="1"/>
</dbReference>
<dbReference type="AlphaFoldDB" id="A0A7X8TNK7"/>
<dbReference type="Pfam" id="PF11932">
    <property type="entry name" value="DUF3450"/>
    <property type="match status" value="1"/>
</dbReference>
<protein>
    <submittedName>
        <fullName evidence="3">DUF3450 domain-containing protein</fullName>
    </submittedName>
</protein>
<keyword evidence="2" id="KW-0732">Signal</keyword>
<feature type="chain" id="PRO_5030602207" evidence="2">
    <location>
        <begin position="22"/>
        <end position="256"/>
    </location>
</feature>
<evidence type="ECO:0000256" key="2">
    <source>
        <dbReference type="SAM" id="SignalP"/>
    </source>
</evidence>
<evidence type="ECO:0000256" key="1">
    <source>
        <dbReference type="SAM" id="Coils"/>
    </source>
</evidence>
<evidence type="ECO:0000313" key="4">
    <source>
        <dbReference type="Proteomes" id="UP000535589"/>
    </source>
</evidence>
<proteinExistence type="predicted"/>
<feature type="coiled-coil region" evidence="1">
    <location>
        <begin position="45"/>
        <end position="79"/>
    </location>
</feature>
<keyword evidence="1" id="KW-0175">Coiled coil</keyword>